<feature type="coiled-coil region" evidence="1">
    <location>
        <begin position="643"/>
        <end position="772"/>
    </location>
</feature>
<evidence type="ECO:0000313" key="2">
    <source>
        <dbReference type="EMBL" id="JAP90321.1"/>
    </source>
</evidence>
<dbReference type="AlphaFoldDB" id="A0A146K425"/>
<feature type="coiled-coil region" evidence="1">
    <location>
        <begin position="5"/>
        <end position="72"/>
    </location>
</feature>
<feature type="non-terminal residue" evidence="2">
    <location>
        <position position="872"/>
    </location>
</feature>
<feature type="coiled-coil region" evidence="1">
    <location>
        <begin position="333"/>
        <end position="590"/>
    </location>
</feature>
<reference evidence="2" key="1">
    <citation type="submission" date="2015-07" db="EMBL/GenBank/DDBJ databases">
        <title>Adaptation to a free-living lifestyle via gene acquisitions in the diplomonad Trepomonas sp. PC1.</title>
        <authorList>
            <person name="Xu F."/>
            <person name="Jerlstrom-Hultqvist J."/>
            <person name="Kolisko M."/>
            <person name="Simpson A.G.B."/>
            <person name="Roger A.J."/>
            <person name="Svard S.G."/>
            <person name="Andersson J.O."/>
        </authorList>
    </citation>
    <scope>NUCLEOTIDE SEQUENCE</scope>
    <source>
        <strain evidence="2">PC1</strain>
    </source>
</reference>
<feature type="coiled-coil region" evidence="1">
    <location>
        <begin position="104"/>
        <end position="300"/>
    </location>
</feature>
<name>A0A146K425_9EUKA</name>
<keyword evidence="1" id="KW-0175">Coiled coil</keyword>
<dbReference type="EMBL" id="GDID01006285">
    <property type="protein sequence ID" value="JAP90321.1"/>
    <property type="molecule type" value="Transcribed_RNA"/>
</dbReference>
<proteinExistence type="predicted"/>
<protein>
    <submittedName>
        <fullName evidence="2">Uncharacterized protein</fullName>
    </submittedName>
</protein>
<accession>A0A146K425</accession>
<gene>
    <name evidence="2" type="ORF">TPC1_30184</name>
</gene>
<organism evidence="2">
    <name type="scientific">Trepomonas sp. PC1</name>
    <dbReference type="NCBI Taxonomy" id="1076344"/>
    <lineage>
        <taxon>Eukaryota</taxon>
        <taxon>Metamonada</taxon>
        <taxon>Diplomonadida</taxon>
        <taxon>Hexamitidae</taxon>
        <taxon>Hexamitinae</taxon>
        <taxon>Trepomonas</taxon>
    </lineage>
</organism>
<evidence type="ECO:0000256" key="1">
    <source>
        <dbReference type="SAM" id="Coils"/>
    </source>
</evidence>
<sequence length="872" mass="102975">HTKIVNNLQKQIEDYQNILEIQDQQHYDQKVNQLLDQNKDLINKNSELQKQLLSSQEENQEFGKDIEALRQKVKQNIIDQLQKNNDISSDSDHVQIQHQCQAQISQLKTENQQLWDEKADLQTEMEALRQKLKFLQQGNIDKQQIIKYQKFYENNIRNLEQELESQSDQNKLHRQKIQQLEEQLQQKQIEHFELTEKMESQTEQKMAEKSDLQEFQGQFNEVELEKLKSKVSDQEQQILKLQEKIQLHDLQEELNQQSENPNQQEPQIELAEYLLVKGQLDDATELLSSLKDQVGVIQQQNVNLQVKIYDLEAEKTQQMKLTQKGVLDSQLRFEELKTEIQQQKGEIAQLKDQNSELDLLVQRLNLQNITSKEKIEQQTLKILDLSKQSQSLQNEHKQALVSLENLQLLKEQLCSENLELKSANLQLESQVELSRRQIGVLQESELENQTLKQKLGETQNLTRIQKEKLGQNEQLIESLQKTSQLYETQLSKLEHQSLIINQQEFDLEQTNKNLQLTFQQQQNALKDLQLQNNALNDEIAAQKAKLADMNRIEQEYKLQQTQILCYQNDVLELQTQLAELQNCKSQHEDLIDANLDQQKHILDLQKQISQLQTNESLLQTLIDKLNHKIESEQIEFQKAAEFIQDCESELEKTQTDYKMVMQQRNVELEALNGENKQIKAQMQQQQNQFGQEIQNLKNAEAELKYQIHQLQQEFEANQQQIGQLRLENVDLKLFQEENSRLKQKLANLEGQMEEIQDQNIILTKNSQNQQQNLETTKNLTFQQKEEQKRNEFQYLTAIQDLKEEMTKLQLSSQSIQQQNLLLKAELQKEKHSKLEIQQKYEFKIVELLRETSKVQRQMKTVQKENDELRFGK</sequence>
<feature type="non-terminal residue" evidence="2">
    <location>
        <position position="1"/>
    </location>
</feature>